<dbReference type="InterPro" id="IPR001251">
    <property type="entry name" value="CRAL-TRIO_dom"/>
</dbReference>
<dbReference type="Pfam" id="PF03765">
    <property type="entry name" value="CRAL_TRIO_N"/>
    <property type="match status" value="1"/>
</dbReference>
<evidence type="ECO:0000313" key="3">
    <source>
        <dbReference type="EMBL" id="KAI1617635.1"/>
    </source>
</evidence>
<evidence type="ECO:0000256" key="1">
    <source>
        <dbReference type="SAM" id="MobiDB-lite"/>
    </source>
</evidence>
<dbReference type="Proteomes" id="UP001203852">
    <property type="component" value="Unassembled WGS sequence"/>
</dbReference>
<dbReference type="InterPro" id="IPR011074">
    <property type="entry name" value="CRAL/TRIO_N_dom"/>
</dbReference>
<protein>
    <submittedName>
        <fullName evidence="3">CRAL-TRIO domain-containing protein</fullName>
    </submittedName>
</protein>
<comment type="caution">
    <text evidence="3">The sequence shown here is derived from an EMBL/GenBank/DDBJ whole genome shotgun (WGS) entry which is preliminary data.</text>
</comment>
<evidence type="ECO:0000313" key="4">
    <source>
        <dbReference type="Proteomes" id="UP001203852"/>
    </source>
</evidence>
<feature type="compositionally biased region" description="Basic residues" evidence="1">
    <location>
        <begin position="405"/>
        <end position="420"/>
    </location>
</feature>
<dbReference type="InterPro" id="IPR051026">
    <property type="entry name" value="PI/PC_transfer"/>
</dbReference>
<evidence type="ECO:0000259" key="2">
    <source>
        <dbReference type="PROSITE" id="PS50191"/>
    </source>
</evidence>
<feature type="compositionally biased region" description="Polar residues" evidence="1">
    <location>
        <begin position="392"/>
        <end position="404"/>
    </location>
</feature>
<dbReference type="Pfam" id="PF00650">
    <property type="entry name" value="CRAL_TRIO"/>
    <property type="match status" value="1"/>
</dbReference>
<dbReference type="InterPro" id="IPR036865">
    <property type="entry name" value="CRAL-TRIO_dom_sf"/>
</dbReference>
<feature type="region of interest" description="Disordered" evidence="1">
    <location>
        <begin position="1"/>
        <end position="37"/>
    </location>
</feature>
<dbReference type="CDD" id="cd00170">
    <property type="entry name" value="SEC14"/>
    <property type="match status" value="1"/>
</dbReference>
<feature type="compositionally biased region" description="Low complexity" evidence="1">
    <location>
        <begin position="504"/>
        <end position="529"/>
    </location>
</feature>
<dbReference type="AlphaFoldDB" id="A0AAN6IHU0"/>
<reference evidence="3" key="1">
    <citation type="journal article" date="2022" name="bioRxiv">
        <title>Deciphering the potential niche of two novel black yeast fungi from a biological soil crust based on their genomes, phenotypes, and melanin regulation.</title>
        <authorList>
            <consortium name="DOE Joint Genome Institute"/>
            <person name="Carr E.C."/>
            <person name="Barton Q."/>
            <person name="Grambo S."/>
            <person name="Sullivan M."/>
            <person name="Renfro C.M."/>
            <person name="Kuo A."/>
            <person name="Pangilinan J."/>
            <person name="Lipzen A."/>
            <person name="Keymanesh K."/>
            <person name="Savage E."/>
            <person name="Barry K."/>
            <person name="Grigoriev I.V."/>
            <person name="Riekhof W.R."/>
            <person name="Harris S.S."/>
        </authorList>
    </citation>
    <scope>NUCLEOTIDE SEQUENCE</scope>
    <source>
        <strain evidence="3">JF 03-4F</strain>
    </source>
</reference>
<dbReference type="SUPFAM" id="SSF46938">
    <property type="entry name" value="CRAL/TRIO N-terminal domain"/>
    <property type="match status" value="1"/>
</dbReference>
<feature type="domain" description="CRAL-TRIO" evidence="2">
    <location>
        <begin position="122"/>
        <end position="317"/>
    </location>
</feature>
<name>A0AAN6IHU0_9EURO</name>
<dbReference type="PANTHER" id="PTHR45657:SF3">
    <property type="entry name" value="TRANSPORTER, PUTATIVE (AFU_ORTHOLOGUE AFUA_5G09260)-RELATED"/>
    <property type="match status" value="1"/>
</dbReference>
<dbReference type="Gene3D" id="3.40.525.10">
    <property type="entry name" value="CRAL-TRIO lipid binding domain"/>
    <property type="match status" value="1"/>
</dbReference>
<dbReference type="SUPFAM" id="SSF52087">
    <property type="entry name" value="CRAL/TRIO domain"/>
    <property type="match status" value="1"/>
</dbReference>
<dbReference type="EMBL" id="MU404350">
    <property type="protein sequence ID" value="KAI1617635.1"/>
    <property type="molecule type" value="Genomic_DNA"/>
</dbReference>
<dbReference type="PROSITE" id="PS50191">
    <property type="entry name" value="CRAL_TRIO"/>
    <property type="match status" value="1"/>
</dbReference>
<gene>
    <name evidence="3" type="ORF">EDD36DRAFT_424693</name>
</gene>
<feature type="region of interest" description="Disordered" evidence="1">
    <location>
        <begin position="390"/>
        <end position="534"/>
    </location>
</feature>
<dbReference type="Gene3D" id="1.10.8.20">
    <property type="entry name" value="N-terminal domain of phosphatidylinositol transfer protein sec14p"/>
    <property type="match status" value="1"/>
</dbReference>
<dbReference type="SMART" id="SM00516">
    <property type="entry name" value="SEC14"/>
    <property type="match status" value="1"/>
</dbReference>
<keyword evidence="4" id="KW-1185">Reference proteome</keyword>
<accession>A0AAN6IHU0</accession>
<dbReference type="InterPro" id="IPR036273">
    <property type="entry name" value="CRAL/TRIO_N_dom_sf"/>
</dbReference>
<feature type="compositionally biased region" description="Low complexity" evidence="1">
    <location>
        <begin position="437"/>
        <end position="449"/>
    </location>
</feature>
<dbReference type="SMART" id="SM01100">
    <property type="entry name" value="CRAL_TRIO_N"/>
    <property type="match status" value="1"/>
</dbReference>
<organism evidence="3 4">
    <name type="scientific">Exophiala viscosa</name>
    <dbReference type="NCBI Taxonomy" id="2486360"/>
    <lineage>
        <taxon>Eukaryota</taxon>
        <taxon>Fungi</taxon>
        <taxon>Dikarya</taxon>
        <taxon>Ascomycota</taxon>
        <taxon>Pezizomycotina</taxon>
        <taxon>Eurotiomycetes</taxon>
        <taxon>Chaetothyriomycetidae</taxon>
        <taxon>Chaetothyriales</taxon>
        <taxon>Herpotrichiellaceae</taxon>
        <taxon>Exophiala</taxon>
    </lineage>
</organism>
<sequence>MSQLYRTMTGQSQQSHISEQTIPANSPTLSRTTTADPLTGTINHLTPVQEEKLQEFKRQLEKGGWWTPNGVNGKPSHDDGTLVRYLRARKFDISGAIGQFTDHEKWLKEERVEELYDHFDVEAYERARLMYPQWTGHRDKRGIPIYVYVIKGLDSKSVSKYQKETQAYKDSLPYHKNLQTPAKLLPLFALYQNLLTFVLPLVSSLDRPNPEVPVTNSTNIVDIQGVGLTQFWNLKQHMQDASVLATAHYPETLDRIFIIGAPSFFPTVWGWIKRWFDPVTVSKIFILSKHDVKPTLSKYMELRDIPKRYGGELEWEWGNLPHLDAETRAAVEKDGNKGWVKGPCLWLSGRRVVVGSEKGKIRTPDAEVQKLQPVVYAADYTAIPVHPEKTMSKSQANHNEATQTQHHHSHHNHHSHHHHQSQQANGTAEPHHRAEEAALAASGGATAATIIQKETSHPIDQPPAVTERETSQPSAQPSAHPLTGGSLYASVTSSAPAPAPSAAPAPSESYIAPTPTTQAPPQVYDHAPAQPQPGPVPAHAVLMTKAIVEKLQGESVSVIPASANGHAGGHPEVTVASDPSKGLAIETERLALADAGAGVSSAQRPHMERFVTAAEI</sequence>
<proteinExistence type="predicted"/>
<dbReference type="PANTHER" id="PTHR45657">
    <property type="entry name" value="CRAL-TRIO DOMAIN-CONTAINING PROTEIN YKL091C-RELATED"/>
    <property type="match status" value="1"/>
</dbReference>